<dbReference type="EMBL" id="MT144736">
    <property type="protein sequence ID" value="QJH98489.1"/>
    <property type="molecule type" value="Genomic_DNA"/>
</dbReference>
<accession>A0A6M3XL26</accession>
<sequence length="504" mass="50854">MSTIVGTRSPLFYKKVAGGLPVILDTSKFTGNVFFVDSNGGGADSAGYGSEPDKALLTLDYAVGLCTANQGDVILLLPGHVETVVAAGGIALDVAGITVIGLGTGANRPTVTFTTAAAATVTVDAANIKVQGILFVCGIDEQVIMVDVNADDFTIEGCEFRGSSTAQPLAMIDNNGGAAAAADRMTVRVCKFVSYTAATAANEAIELGEANDEILIEGNIIDGDWGNAGIHNPTAKILTNLRLVDNVVRNRQTGDHAIELVSACTGEAVNNRLFGDTLGTIFDPGSLFCAGNLESDAVDQAGVPTPRTMAGDASPSGIATTSFVAGAIDATALGADAITNAKIADGALAAEQFALSAGEKTTDGIVVTRATAALPQTAAAAIFTVTGLVLVKRIVGYVSTVIGSVANATKLVGNSTGAGASTDLCATVELNAAAVDSRLEITGTFINAMVKTVDIPAALTQAANLVIPPGTIDLNCAGSDGGTGRIRWSVTYVPLETGAQIVAA</sequence>
<dbReference type="InterPro" id="IPR012334">
    <property type="entry name" value="Pectin_lyas_fold"/>
</dbReference>
<organism evidence="1">
    <name type="scientific">viral metagenome</name>
    <dbReference type="NCBI Taxonomy" id="1070528"/>
    <lineage>
        <taxon>unclassified sequences</taxon>
        <taxon>metagenomes</taxon>
        <taxon>organismal metagenomes</taxon>
    </lineage>
</organism>
<dbReference type="InterPro" id="IPR011050">
    <property type="entry name" value="Pectin_lyase_fold/virulence"/>
</dbReference>
<dbReference type="AlphaFoldDB" id="A0A6M3XL26"/>
<gene>
    <name evidence="1" type="ORF">TM448B01328_0014</name>
</gene>
<name>A0A6M3XL26_9ZZZZ</name>
<evidence type="ECO:0000313" key="1">
    <source>
        <dbReference type="EMBL" id="QJH98489.1"/>
    </source>
</evidence>
<proteinExistence type="predicted"/>
<dbReference type="SUPFAM" id="SSF51126">
    <property type="entry name" value="Pectin lyase-like"/>
    <property type="match status" value="1"/>
</dbReference>
<dbReference type="Gene3D" id="2.160.20.10">
    <property type="entry name" value="Single-stranded right-handed beta-helix, Pectin lyase-like"/>
    <property type="match status" value="1"/>
</dbReference>
<reference evidence="1" key="1">
    <citation type="submission" date="2020-03" db="EMBL/GenBank/DDBJ databases">
        <title>The deep terrestrial virosphere.</title>
        <authorList>
            <person name="Holmfeldt K."/>
            <person name="Nilsson E."/>
            <person name="Simone D."/>
            <person name="Lopez-Fernandez M."/>
            <person name="Wu X."/>
            <person name="de Brujin I."/>
            <person name="Lundin D."/>
            <person name="Andersson A."/>
            <person name="Bertilsson S."/>
            <person name="Dopson M."/>
        </authorList>
    </citation>
    <scope>NUCLEOTIDE SEQUENCE</scope>
    <source>
        <strain evidence="1">TM448B01328</strain>
    </source>
</reference>
<protein>
    <submittedName>
        <fullName evidence="1">Uncharacterized protein</fullName>
    </submittedName>
</protein>